<proteinExistence type="predicted"/>
<name>A0A672J2R1_SALFA</name>
<protein>
    <submittedName>
        <fullName evidence="1">Uncharacterized protein</fullName>
    </submittedName>
</protein>
<dbReference type="AlphaFoldDB" id="A0A672J2R1"/>
<keyword evidence="2" id="KW-1185">Reference proteome</keyword>
<reference evidence="1" key="1">
    <citation type="submission" date="2025-08" db="UniProtKB">
        <authorList>
            <consortium name="Ensembl"/>
        </authorList>
    </citation>
    <scope>IDENTIFICATION</scope>
</reference>
<evidence type="ECO:0000313" key="1">
    <source>
        <dbReference type="Ensembl" id="ENSSFAP00005047594.1"/>
    </source>
</evidence>
<accession>A0A672J2R1</accession>
<reference evidence="1" key="2">
    <citation type="submission" date="2025-09" db="UniProtKB">
        <authorList>
            <consortium name="Ensembl"/>
        </authorList>
    </citation>
    <scope>IDENTIFICATION</scope>
</reference>
<dbReference type="OMA" id="GYICISH"/>
<sequence length="81" mass="9014">RAAMEDLCSGSGLDQPDLTQCFQQTIMVWSPCVYLWTCSPLYLIYLQLRPHRGVIPLSKLCCSKTVRGSRGFSGLCDLSVV</sequence>
<organism evidence="1 2">
    <name type="scientific">Salarias fasciatus</name>
    <name type="common">Jewelled blenny</name>
    <name type="synonym">Blennius fasciatus</name>
    <dbReference type="NCBI Taxonomy" id="181472"/>
    <lineage>
        <taxon>Eukaryota</taxon>
        <taxon>Metazoa</taxon>
        <taxon>Chordata</taxon>
        <taxon>Craniata</taxon>
        <taxon>Vertebrata</taxon>
        <taxon>Euteleostomi</taxon>
        <taxon>Actinopterygii</taxon>
        <taxon>Neopterygii</taxon>
        <taxon>Teleostei</taxon>
        <taxon>Neoteleostei</taxon>
        <taxon>Acanthomorphata</taxon>
        <taxon>Ovalentaria</taxon>
        <taxon>Blenniimorphae</taxon>
        <taxon>Blenniiformes</taxon>
        <taxon>Blennioidei</taxon>
        <taxon>Blenniidae</taxon>
        <taxon>Salariinae</taxon>
        <taxon>Salarias</taxon>
    </lineage>
</organism>
<dbReference type="Proteomes" id="UP000472267">
    <property type="component" value="Unassembled WGS sequence"/>
</dbReference>
<evidence type="ECO:0000313" key="2">
    <source>
        <dbReference type="Proteomes" id="UP000472267"/>
    </source>
</evidence>
<dbReference type="InParanoid" id="A0A672J2R1"/>
<dbReference type="Ensembl" id="ENSSFAT00005049193.1">
    <property type="protein sequence ID" value="ENSSFAP00005047594.1"/>
    <property type="gene ID" value="ENSSFAG00005023146.1"/>
</dbReference>